<evidence type="ECO:0000313" key="3">
    <source>
        <dbReference type="Proteomes" id="UP000249390"/>
    </source>
</evidence>
<keyword evidence="3" id="KW-1185">Reference proteome</keyword>
<protein>
    <submittedName>
        <fullName evidence="2">Uncharacterized protein</fullName>
    </submittedName>
</protein>
<dbReference type="Proteomes" id="UP000249390">
    <property type="component" value="Unassembled WGS sequence"/>
</dbReference>
<dbReference type="AlphaFoldDB" id="A0A328E1K6"/>
<dbReference type="EMBL" id="NQVE01000067">
    <property type="protein sequence ID" value="RAL50331.1"/>
    <property type="molecule type" value="Genomic_DNA"/>
</dbReference>
<gene>
    <name evidence="2" type="ORF">DM860_008005</name>
</gene>
<organism evidence="2 3">
    <name type="scientific">Cuscuta australis</name>
    <dbReference type="NCBI Taxonomy" id="267555"/>
    <lineage>
        <taxon>Eukaryota</taxon>
        <taxon>Viridiplantae</taxon>
        <taxon>Streptophyta</taxon>
        <taxon>Embryophyta</taxon>
        <taxon>Tracheophyta</taxon>
        <taxon>Spermatophyta</taxon>
        <taxon>Magnoliopsida</taxon>
        <taxon>eudicotyledons</taxon>
        <taxon>Gunneridae</taxon>
        <taxon>Pentapetalae</taxon>
        <taxon>asterids</taxon>
        <taxon>lamiids</taxon>
        <taxon>Solanales</taxon>
        <taxon>Convolvulaceae</taxon>
        <taxon>Cuscuteae</taxon>
        <taxon>Cuscuta</taxon>
        <taxon>Cuscuta subgen. Grammica</taxon>
        <taxon>Cuscuta sect. Cleistogrammica</taxon>
    </lineage>
</organism>
<sequence length="188" mass="19352">MSGKKSGEIRLRNREGFQIFDAIEDDERAAGFDRNPRDVQFGETLEAAEPDSGELLEAVDGGEGAEIGGELGGEADGGDGAVDELQIRQGGEGLEGGEGQCDIVGAIRELEGDQVAEGVGAVADGGGAVEGRARVLSGGDIQRLESSQLLRVEGGGGGGDHRRRWFDGGRGCASRRNGGGAGGRRKEE</sequence>
<accession>A0A328E1K6</accession>
<comment type="caution">
    <text evidence="2">The sequence shown here is derived from an EMBL/GenBank/DDBJ whole genome shotgun (WGS) entry which is preliminary data.</text>
</comment>
<proteinExistence type="predicted"/>
<evidence type="ECO:0000313" key="2">
    <source>
        <dbReference type="EMBL" id="RAL50331.1"/>
    </source>
</evidence>
<evidence type="ECO:0000256" key="1">
    <source>
        <dbReference type="SAM" id="MobiDB-lite"/>
    </source>
</evidence>
<reference evidence="2 3" key="1">
    <citation type="submission" date="2018-06" db="EMBL/GenBank/DDBJ databases">
        <title>The Genome of Cuscuta australis (Dodder) Provides Insight into the Evolution of Plant Parasitism.</title>
        <authorList>
            <person name="Liu H."/>
        </authorList>
    </citation>
    <scope>NUCLEOTIDE SEQUENCE [LARGE SCALE GENOMIC DNA]</scope>
    <source>
        <strain evidence="3">cv. Yunnan</strain>
        <tissue evidence="2">Vines</tissue>
    </source>
</reference>
<name>A0A328E1K6_9ASTE</name>
<feature type="region of interest" description="Disordered" evidence="1">
    <location>
        <begin position="152"/>
        <end position="188"/>
    </location>
</feature>